<dbReference type="Proteomes" id="UP001497457">
    <property type="component" value="Chromosome 26rd"/>
</dbReference>
<reference evidence="3" key="1">
    <citation type="submission" date="2024-06" db="EMBL/GenBank/DDBJ databases">
        <authorList>
            <person name="Ryan C."/>
        </authorList>
    </citation>
    <scope>NUCLEOTIDE SEQUENCE [LARGE SCALE GENOMIC DNA]</scope>
</reference>
<feature type="chain" id="PRO_5044862675" evidence="1">
    <location>
        <begin position="19"/>
        <end position="89"/>
    </location>
</feature>
<gene>
    <name evidence="2" type="ORF">URODEC1_LOCUS66704</name>
</gene>
<organism evidence="2 3">
    <name type="scientific">Urochloa decumbens</name>
    <dbReference type="NCBI Taxonomy" id="240449"/>
    <lineage>
        <taxon>Eukaryota</taxon>
        <taxon>Viridiplantae</taxon>
        <taxon>Streptophyta</taxon>
        <taxon>Embryophyta</taxon>
        <taxon>Tracheophyta</taxon>
        <taxon>Spermatophyta</taxon>
        <taxon>Magnoliopsida</taxon>
        <taxon>Liliopsida</taxon>
        <taxon>Poales</taxon>
        <taxon>Poaceae</taxon>
        <taxon>PACMAD clade</taxon>
        <taxon>Panicoideae</taxon>
        <taxon>Panicodae</taxon>
        <taxon>Paniceae</taxon>
        <taxon>Melinidinae</taxon>
        <taxon>Urochloa</taxon>
    </lineage>
</organism>
<evidence type="ECO:0000313" key="3">
    <source>
        <dbReference type="Proteomes" id="UP001497457"/>
    </source>
</evidence>
<sequence>MAKQGLLVILSLVLLVCSTIIPACINARSVDAMRSETKTGLNTGCYNNPNSKYKDDLFCCSCDHKCIWSDMQQCQADCARDREDNCANK</sequence>
<feature type="signal peptide" evidence="1">
    <location>
        <begin position="1"/>
        <end position="18"/>
    </location>
</feature>
<dbReference type="EMBL" id="OZ075136">
    <property type="protein sequence ID" value="CAL5004090.1"/>
    <property type="molecule type" value="Genomic_DNA"/>
</dbReference>
<keyword evidence="1" id="KW-0732">Signal</keyword>
<evidence type="ECO:0000313" key="2">
    <source>
        <dbReference type="EMBL" id="CAL5004090.1"/>
    </source>
</evidence>
<keyword evidence="3" id="KW-1185">Reference proteome</keyword>
<accession>A0ABC9BLX1</accession>
<protein>
    <submittedName>
        <fullName evidence="2">Uncharacterized protein</fullName>
    </submittedName>
</protein>
<proteinExistence type="predicted"/>
<evidence type="ECO:0000256" key="1">
    <source>
        <dbReference type="SAM" id="SignalP"/>
    </source>
</evidence>
<dbReference type="AlphaFoldDB" id="A0ABC9BLX1"/>
<reference evidence="2 3" key="2">
    <citation type="submission" date="2024-10" db="EMBL/GenBank/DDBJ databases">
        <authorList>
            <person name="Ryan C."/>
        </authorList>
    </citation>
    <scope>NUCLEOTIDE SEQUENCE [LARGE SCALE GENOMIC DNA]</scope>
</reference>
<name>A0ABC9BLX1_9POAL</name>